<dbReference type="AlphaFoldDB" id="A0A2S4PWE2"/>
<organism evidence="3 4">
    <name type="scientific">Erysiphe pulchra</name>
    <dbReference type="NCBI Taxonomy" id="225359"/>
    <lineage>
        <taxon>Eukaryota</taxon>
        <taxon>Fungi</taxon>
        <taxon>Dikarya</taxon>
        <taxon>Ascomycota</taxon>
        <taxon>Pezizomycotina</taxon>
        <taxon>Leotiomycetes</taxon>
        <taxon>Erysiphales</taxon>
        <taxon>Erysiphaceae</taxon>
        <taxon>Erysiphe</taxon>
    </lineage>
</organism>
<evidence type="ECO:0000259" key="2">
    <source>
        <dbReference type="SMART" id="SM00905"/>
    </source>
</evidence>
<protein>
    <recommendedName>
        <fullName evidence="2">Dihydroneopterin aldolase/epimerase domain-containing protein</fullName>
    </recommendedName>
</protein>
<keyword evidence="1" id="KW-0289">Folate biosynthesis</keyword>
<sequence>MTSLICLESTWKVKYSKDEPHSIIRVVNLQTTLDRVSDAWGRYPNSQPALISCSLHLRKPFALAIEEDAVSDSTVHYGTLSKSILEACGRFSDAYSNCTIMLSRLIHFIQRWLTGIGGLIDEPCNAVPSDFLLKSTPLELLTLEIMLPKASLLGSGIKVEGAFRYNKNGSKVKMFSMMGEFSDLRIPTLIGVNPNERLAKQMLIVTVQIDYFNLHPDIFNELEQTIIKTVEQSSFQTLEALASHVANSLVKFYLPIPDWIIDAEGLVPKIRVKLSKPIAVTLADFPSVEMMIDVEDKMT</sequence>
<comment type="caution">
    <text evidence="3">The sequence shown here is derived from an EMBL/GenBank/DDBJ whole genome shotgun (WGS) entry which is preliminary data.</text>
</comment>
<accession>A0A2S4PWE2</accession>
<dbReference type="InterPro" id="IPR043133">
    <property type="entry name" value="GTP-CH-I_C/QueF"/>
</dbReference>
<reference evidence="3 4" key="1">
    <citation type="submission" date="2017-10" db="EMBL/GenBank/DDBJ databases">
        <title>Development of genomic resources for the powdery mildew, Erysiphe pulchra.</title>
        <authorList>
            <person name="Wadl P.A."/>
            <person name="Mack B.M."/>
            <person name="Moore G."/>
            <person name="Beltz S.B."/>
        </authorList>
    </citation>
    <scope>NUCLEOTIDE SEQUENCE [LARGE SCALE GENOMIC DNA]</scope>
    <source>
        <strain evidence="3">Cflorida</strain>
    </source>
</reference>
<name>A0A2S4PWE2_9PEZI</name>
<dbReference type="GO" id="GO:0004150">
    <property type="term" value="F:dihydroneopterin aldolase activity"/>
    <property type="evidence" value="ECO:0007669"/>
    <property type="project" value="InterPro"/>
</dbReference>
<dbReference type="Pfam" id="PF02152">
    <property type="entry name" value="FolB"/>
    <property type="match status" value="1"/>
</dbReference>
<dbReference type="Gene3D" id="3.30.1130.10">
    <property type="match status" value="2"/>
</dbReference>
<dbReference type="GO" id="GO:0046656">
    <property type="term" value="P:folic acid biosynthetic process"/>
    <property type="evidence" value="ECO:0007669"/>
    <property type="project" value="UniProtKB-KW"/>
</dbReference>
<keyword evidence="4" id="KW-1185">Reference proteome</keyword>
<dbReference type="SUPFAM" id="SSF55620">
    <property type="entry name" value="Tetrahydrobiopterin biosynthesis enzymes-like"/>
    <property type="match status" value="1"/>
</dbReference>
<dbReference type="Proteomes" id="UP000237438">
    <property type="component" value="Unassembled WGS sequence"/>
</dbReference>
<dbReference type="EMBL" id="PEDP01000349">
    <property type="protein sequence ID" value="POS86344.1"/>
    <property type="molecule type" value="Genomic_DNA"/>
</dbReference>
<dbReference type="OrthoDB" id="5425486at2759"/>
<gene>
    <name evidence="3" type="ORF">EPUL_001418</name>
</gene>
<dbReference type="InterPro" id="IPR006157">
    <property type="entry name" value="FolB_dom"/>
</dbReference>
<feature type="domain" description="Dihydroneopterin aldolase/epimerase" evidence="2">
    <location>
        <begin position="180"/>
        <end position="294"/>
    </location>
</feature>
<dbReference type="SMART" id="SM00905">
    <property type="entry name" value="FolB"/>
    <property type="match status" value="1"/>
</dbReference>
<proteinExistence type="predicted"/>
<evidence type="ECO:0000313" key="4">
    <source>
        <dbReference type="Proteomes" id="UP000237438"/>
    </source>
</evidence>
<evidence type="ECO:0000256" key="1">
    <source>
        <dbReference type="ARBA" id="ARBA00022909"/>
    </source>
</evidence>
<dbReference type="STRING" id="225359.A0A2S4PWE2"/>
<evidence type="ECO:0000313" key="3">
    <source>
        <dbReference type="EMBL" id="POS86344.1"/>
    </source>
</evidence>